<proteinExistence type="predicted"/>
<reference evidence="4" key="1">
    <citation type="journal article" date="2017" name="Nat. Commun.">
        <title>The asparagus genome sheds light on the origin and evolution of a young Y chromosome.</title>
        <authorList>
            <person name="Harkess A."/>
            <person name="Zhou J."/>
            <person name="Xu C."/>
            <person name="Bowers J.E."/>
            <person name="Van der Hulst R."/>
            <person name="Ayyampalayam S."/>
            <person name="Mercati F."/>
            <person name="Riccardi P."/>
            <person name="McKain M.R."/>
            <person name="Kakrana A."/>
            <person name="Tang H."/>
            <person name="Ray J."/>
            <person name="Groenendijk J."/>
            <person name="Arikit S."/>
            <person name="Mathioni S.M."/>
            <person name="Nakano M."/>
            <person name="Shan H."/>
            <person name="Telgmann-Rauber A."/>
            <person name="Kanno A."/>
            <person name="Yue Z."/>
            <person name="Chen H."/>
            <person name="Li W."/>
            <person name="Chen Y."/>
            <person name="Xu X."/>
            <person name="Zhang Y."/>
            <person name="Luo S."/>
            <person name="Chen H."/>
            <person name="Gao J."/>
            <person name="Mao Z."/>
            <person name="Pires J.C."/>
            <person name="Luo M."/>
            <person name="Kudrna D."/>
            <person name="Wing R.A."/>
            <person name="Meyers B.C."/>
            <person name="Yi K."/>
            <person name="Kong H."/>
            <person name="Lavrijsen P."/>
            <person name="Sunseri F."/>
            <person name="Falavigna A."/>
            <person name="Ye Y."/>
            <person name="Leebens-Mack J.H."/>
            <person name="Chen G."/>
        </authorList>
    </citation>
    <scope>NUCLEOTIDE SEQUENCE [LARGE SCALE GENOMIC DNA]</scope>
    <source>
        <strain evidence="4">cv. DH0086</strain>
    </source>
</reference>
<dbReference type="AlphaFoldDB" id="A0A5P1EIS7"/>
<feature type="compositionally biased region" description="Low complexity" evidence="2">
    <location>
        <begin position="100"/>
        <end position="111"/>
    </location>
</feature>
<dbReference type="InterPro" id="IPR043424">
    <property type="entry name" value="BLT-like"/>
</dbReference>
<evidence type="ECO:0000313" key="4">
    <source>
        <dbReference type="Proteomes" id="UP000243459"/>
    </source>
</evidence>
<dbReference type="Proteomes" id="UP000243459">
    <property type="component" value="Chromosome 6"/>
</dbReference>
<evidence type="ECO:0000256" key="2">
    <source>
        <dbReference type="SAM" id="MobiDB-lite"/>
    </source>
</evidence>
<keyword evidence="1" id="KW-0175">Coiled coil</keyword>
<name>A0A5P1EIS7_ASPOF</name>
<gene>
    <name evidence="3" type="ORF">A4U43_C06F1760</name>
</gene>
<dbReference type="EMBL" id="CM007386">
    <property type="protein sequence ID" value="ONK65865.1"/>
    <property type="molecule type" value="Genomic_DNA"/>
</dbReference>
<feature type="compositionally biased region" description="Polar residues" evidence="2">
    <location>
        <begin position="521"/>
        <end position="550"/>
    </location>
</feature>
<dbReference type="PANTHER" id="PTHR31071:SF2">
    <property type="entry name" value="ACTIN CYTOSKELETON-REGULATORY COMPLEX PAN-LIKE PROTEIN"/>
    <property type="match status" value="1"/>
</dbReference>
<protein>
    <submittedName>
        <fullName evidence="3">Uncharacterized protein</fullName>
    </submittedName>
</protein>
<feature type="coiled-coil region" evidence="1">
    <location>
        <begin position="309"/>
        <end position="417"/>
    </location>
</feature>
<feature type="region of interest" description="Disordered" evidence="2">
    <location>
        <begin position="507"/>
        <end position="550"/>
    </location>
</feature>
<feature type="region of interest" description="Disordered" evidence="2">
    <location>
        <begin position="81"/>
        <end position="115"/>
    </location>
</feature>
<sequence length="569" mass="65019">MGTQQPNSAPVNYYGQSQASGYSQHPNPYPQSGPPQQSYGGHGYNDPNYYNQAPTQQIGCLLKLSLFSLLTPTVPAVAATDDAKLVPPPPHRNRRDPPKKAAQARRPAALRSSGEVQDCGLDPCRVSGKEEAVSVRKLAAGVWRSELLETEVGPAAKPNMIHQQLPRGSKHGFNPKYDILHKHQSSADPSMERATKWDRKCLNPSTEVYQSFDHLKLLVDHQMIQASSVENKLKAELDWAKARISKLESKRHSSKKKMEHILKKHAKEKATWRITEHEKIQAVIDGMKDDLCFEKKNRRRAEILNSKLIDELTEAKKSAKRFFHDYEKEKKARELLENVCDQLAKEVGEDREEVEESKRESIKAREELEEEKKMLQMAEVWREERVQMKLIDAKLALENQCSQLKMLQNELESFLRSRNRIDFDDPEIKEAELLIKAVAESVKIQEMEEFRYQPPPASEDILSIFEDIQQREEPKDRVVEQCSSKLHTVSPATDIFLAKPTNFSAEEDDSEWETLSRGDLGSSNSLEGSDETNCGINDQSFGQRPLTMSNITKRHHQLRFQKRRFQMGG</sequence>
<dbReference type="Gramene" id="ONK65865">
    <property type="protein sequence ID" value="ONK65865"/>
    <property type="gene ID" value="A4U43_C06F1760"/>
</dbReference>
<keyword evidence="4" id="KW-1185">Reference proteome</keyword>
<evidence type="ECO:0000256" key="1">
    <source>
        <dbReference type="SAM" id="Coils"/>
    </source>
</evidence>
<feature type="region of interest" description="Disordered" evidence="2">
    <location>
        <begin position="1"/>
        <end position="50"/>
    </location>
</feature>
<dbReference type="PANTHER" id="PTHR31071">
    <property type="entry name" value="GB|AAF24581.1"/>
    <property type="match status" value="1"/>
</dbReference>
<evidence type="ECO:0000313" key="3">
    <source>
        <dbReference type="EMBL" id="ONK65865.1"/>
    </source>
</evidence>
<accession>A0A5P1EIS7</accession>
<feature type="compositionally biased region" description="Polar residues" evidence="2">
    <location>
        <begin position="1"/>
        <end position="23"/>
    </location>
</feature>
<organism evidence="3 4">
    <name type="scientific">Asparagus officinalis</name>
    <name type="common">Garden asparagus</name>
    <dbReference type="NCBI Taxonomy" id="4686"/>
    <lineage>
        <taxon>Eukaryota</taxon>
        <taxon>Viridiplantae</taxon>
        <taxon>Streptophyta</taxon>
        <taxon>Embryophyta</taxon>
        <taxon>Tracheophyta</taxon>
        <taxon>Spermatophyta</taxon>
        <taxon>Magnoliopsida</taxon>
        <taxon>Liliopsida</taxon>
        <taxon>Asparagales</taxon>
        <taxon>Asparagaceae</taxon>
        <taxon>Asparagoideae</taxon>
        <taxon>Asparagus</taxon>
    </lineage>
</organism>